<feature type="compositionally biased region" description="Basic residues" evidence="7">
    <location>
        <begin position="220"/>
        <end position="233"/>
    </location>
</feature>
<keyword evidence="10" id="KW-1185">Reference proteome</keyword>
<dbReference type="InterPro" id="IPR035979">
    <property type="entry name" value="RBD_domain_sf"/>
</dbReference>
<evidence type="ECO:0000313" key="9">
    <source>
        <dbReference type="EMBL" id="CBN76606.1"/>
    </source>
</evidence>
<evidence type="ECO:0000256" key="1">
    <source>
        <dbReference type="ARBA" id="ARBA00004123"/>
    </source>
</evidence>
<feature type="compositionally biased region" description="Basic and acidic residues" evidence="7">
    <location>
        <begin position="283"/>
        <end position="293"/>
    </location>
</feature>
<reference evidence="9 10" key="1">
    <citation type="journal article" date="2010" name="Nature">
        <title>The Ectocarpus genome and the independent evolution of multicellularity in brown algae.</title>
        <authorList>
            <person name="Cock J.M."/>
            <person name="Sterck L."/>
            <person name="Rouze P."/>
            <person name="Scornet D."/>
            <person name="Allen A.E."/>
            <person name="Amoutzias G."/>
            <person name="Anthouard V."/>
            <person name="Artiguenave F."/>
            <person name="Aury J.M."/>
            <person name="Badger J.H."/>
            <person name="Beszteri B."/>
            <person name="Billiau K."/>
            <person name="Bonnet E."/>
            <person name="Bothwell J.H."/>
            <person name="Bowler C."/>
            <person name="Boyen C."/>
            <person name="Brownlee C."/>
            <person name="Carrano C.J."/>
            <person name="Charrier B."/>
            <person name="Cho G.Y."/>
            <person name="Coelho S.M."/>
            <person name="Collen J."/>
            <person name="Corre E."/>
            <person name="Da Silva C."/>
            <person name="Delage L."/>
            <person name="Delaroque N."/>
            <person name="Dittami S.M."/>
            <person name="Doulbeau S."/>
            <person name="Elias M."/>
            <person name="Farnham G."/>
            <person name="Gachon C.M."/>
            <person name="Gschloessl B."/>
            <person name="Heesch S."/>
            <person name="Jabbari K."/>
            <person name="Jubin C."/>
            <person name="Kawai H."/>
            <person name="Kimura K."/>
            <person name="Kloareg B."/>
            <person name="Kupper F.C."/>
            <person name="Lang D."/>
            <person name="Le Bail A."/>
            <person name="Leblanc C."/>
            <person name="Lerouge P."/>
            <person name="Lohr M."/>
            <person name="Lopez P.J."/>
            <person name="Martens C."/>
            <person name="Maumus F."/>
            <person name="Michel G."/>
            <person name="Miranda-Saavedra D."/>
            <person name="Morales J."/>
            <person name="Moreau H."/>
            <person name="Motomura T."/>
            <person name="Nagasato C."/>
            <person name="Napoli C.A."/>
            <person name="Nelson D.R."/>
            <person name="Nyvall-Collen P."/>
            <person name="Peters A.F."/>
            <person name="Pommier C."/>
            <person name="Potin P."/>
            <person name="Poulain J."/>
            <person name="Quesneville H."/>
            <person name="Read B."/>
            <person name="Rensing S.A."/>
            <person name="Ritter A."/>
            <person name="Rousvoal S."/>
            <person name="Samanta M."/>
            <person name="Samson G."/>
            <person name="Schroeder D.C."/>
            <person name="Segurens B."/>
            <person name="Strittmatter M."/>
            <person name="Tonon T."/>
            <person name="Tregear J.W."/>
            <person name="Valentin K."/>
            <person name="von Dassow P."/>
            <person name="Yamagishi T."/>
            <person name="Van de Peer Y."/>
            <person name="Wincker P."/>
        </authorList>
    </citation>
    <scope>NUCLEOTIDE SEQUENCE [LARGE SCALE GENOMIC DNA]</scope>
    <source>
        <strain evidence="10">Ec32 / CCAP1310/4</strain>
    </source>
</reference>
<dbReference type="GO" id="GO:0005737">
    <property type="term" value="C:cytoplasm"/>
    <property type="evidence" value="ECO:0007669"/>
    <property type="project" value="TreeGrafter"/>
</dbReference>
<evidence type="ECO:0000256" key="2">
    <source>
        <dbReference type="ARBA" id="ARBA00022664"/>
    </source>
</evidence>
<proteinExistence type="predicted"/>
<dbReference type="SMART" id="SM00360">
    <property type="entry name" value="RRM"/>
    <property type="match status" value="2"/>
</dbReference>
<dbReference type="PANTHER" id="PTHR23003:SF62">
    <property type="entry name" value="SERINE_ARGININE (SR)-TYPE SHUTTLING MRNA BINDING PROTEIN NPL3"/>
    <property type="match status" value="1"/>
</dbReference>
<dbReference type="FunCoup" id="D8LB97">
    <property type="interactions" value="489"/>
</dbReference>
<feature type="compositionally biased region" description="Basic and acidic residues" evidence="7">
    <location>
        <begin position="301"/>
        <end position="314"/>
    </location>
</feature>
<feature type="compositionally biased region" description="Basic and acidic residues" evidence="7">
    <location>
        <begin position="256"/>
        <end position="271"/>
    </location>
</feature>
<dbReference type="InterPro" id="IPR012677">
    <property type="entry name" value="Nucleotide-bd_a/b_plait_sf"/>
</dbReference>
<feature type="region of interest" description="Disordered" evidence="7">
    <location>
        <begin position="174"/>
        <end position="330"/>
    </location>
</feature>
<dbReference type="PANTHER" id="PTHR23003">
    <property type="entry name" value="RNA RECOGNITION MOTIF RRM DOMAIN CONTAINING PROTEIN"/>
    <property type="match status" value="1"/>
</dbReference>
<feature type="compositionally biased region" description="Basic and acidic residues" evidence="7">
    <location>
        <begin position="237"/>
        <end position="248"/>
    </location>
</feature>
<feature type="domain" description="RRM" evidence="8">
    <location>
        <begin position="2"/>
        <end position="77"/>
    </location>
</feature>
<evidence type="ECO:0000256" key="7">
    <source>
        <dbReference type="SAM" id="MobiDB-lite"/>
    </source>
</evidence>
<feature type="domain" description="RRM" evidence="8">
    <location>
        <begin position="117"/>
        <end position="192"/>
    </location>
</feature>
<dbReference type="CDD" id="cd12339">
    <property type="entry name" value="RRM2_SRSF1_4_like"/>
    <property type="match status" value="1"/>
</dbReference>
<evidence type="ECO:0000313" key="10">
    <source>
        <dbReference type="Proteomes" id="UP000002630"/>
    </source>
</evidence>
<dbReference type="InParanoid" id="D8LB97"/>
<dbReference type="AlphaFoldDB" id="D8LB97"/>
<dbReference type="SUPFAM" id="SSF54928">
    <property type="entry name" value="RNA-binding domain, RBD"/>
    <property type="match status" value="1"/>
</dbReference>
<dbReference type="eggNOG" id="KOG0105">
    <property type="taxonomic scope" value="Eukaryota"/>
</dbReference>
<gene>
    <name evidence="9" type="ORF">Esi_0000_0324</name>
</gene>
<evidence type="ECO:0000259" key="8">
    <source>
        <dbReference type="PROSITE" id="PS50102"/>
    </source>
</evidence>
<dbReference type="EMBL" id="FN649726">
    <property type="protein sequence ID" value="CBN76606.1"/>
    <property type="molecule type" value="Genomic_DNA"/>
</dbReference>
<dbReference type="InterPro" id="IPR050374">
    <property type="entry name" value="RRT5_SRSF_SR"/>
</dbReference>
<feature type="compositionally biased region" description="Basic residues" evidence="7">
    <location>
        <begin position="202"/>
        <end position="213"/>
    </location>
</feature>
<dbReference type="GO" id="GO:0005634">
    <property type="term" value="C:nucleus"/>
    <property type="evidence" value="ECO:0007669"/>
    <property type="project" value="UniProtKB-SubCell"/>
</dbReference>
<organism evidence="9 10">
    <name type="scientific">Ectocarpus siliculosus</name>
    <name type="common">Brown alga</name>
    <name type="synonym">Conferva siliculosa</name>
    <dbReference type="NCBI Taxonomy" id="2880"/>
    <lineage>
        <taxon>Eukaryota</taxon>
        <taxon>Sar</taxon>
        <taxon>Stramenopiles</taxon>
        <taxon>Ochrophyta</taxon>
        <taxon>PX clade</taxon>
        <taxon>Phaeophyceae</taxon>
        <taxon>Ectocarpales</taxon>
        <taxon>Ectocarpaceae</taxon>
        <taxon>Ectocarpus</taxon>
    </lineage>
</organism>
<evidence type="ECO:0000256" key="6">
    <source>
        <dbReference type="PROSITE-ProRule" id="PRU00176"/>
    </source>
</evidence>
<feature type="compositionally biased region" description="Basic and acidic residues" evidence="7">
    <location>
        <begin position="174"/>
        <end position="184"/>
    </location>
</feature>
<comment type="subcellular location">
    <subcellularLocation>
        <location evidence="1">Nucleus</location>
    </subcellularLocation>
</comment>
<dbReference type="EMBL" id="FN647682">
    <property type="protein sequence ID" value="CBN76606.1"/>
    <property type="molecule type" value="Genomic_DNA"/>
</dbReference>
<dbReference type="OrthoDB" id="1099063at2759"/>
<dbReference type="InterPro" id="IPR000504">
    <property type="entry name" value="RRM_dom"/>
</dbReference>
<evidence type="ECO:0000256" key="5">
    <source>
        <dbReference type="ARBA" id="ARBA00023242"/>
    </source>
</evidence>
<dbReference type="GO" id="GO:0003729">
    <property type="term" value="F:mRNA binding"/>
    <property type="evidence" value="ECO:0007669"/>
    <property type="project" value="TreeGrafter"/>
</dbReference>
<feature type="compositionally biased region" description="Polar residues" evidence="7">
    <location>
        <begin position="273"/>
        <end position="282"/>
    </location>
</feature>
<dbReference type="Proteomes" id="UP000002630">
    <property type="component" value="Linkage Group LG01"/>
</dbReference>
<keyword evidence="5" id="KW-0539">Nucleus</keyword>
<keyword evidence="3" id="KW-0677">Repeat</keyword>
<keyword evidence="2" id="KW-0507">mRNA processing</keyword>
<accession>D8LB97</accession>
<protein>
    <recommendedName>
        <fullName evidence="8">RRM domain-containing protein</fullName>
    </recommendedName>
</protein>
<evidence type="ECO:0000256" key="3">
    <source>
        <dbReference type="ARBA" id="ARBA00022737"/>
    </source>
</evidence>
<keyword evidence="4 6" id="KW-0694">RNA-binding</keyword>
<dbReference type="OMA" id="FPEPREN"/>
<sequence>MARIYIGNLPMDVTEKDMDDVFYKFGRIVDIDLKTPARPPAFGFITFQDARDAEEAVRARDGYDMDGSRLRVEISRGRRDPFGMGGGGHGGRMGMPMGGGRGGFGGRGGAGFQQTEYRVIVTGLPPSASWQDLKDHMRKAGEPTYTDVDHKGGGIVHFRTRDDMDYALRKLDGSDFRNPFEKSRISVLPHRGVGGGRDSRSRSRSPKRSRRARTPSSSRSRSRSVRRGRRGRSASRNSDRGRKSSRKDDDDDDGDEPKQDRSRDSPRRGDSSEPNGTANGKDSNGDADHKGDDDAAGSEGDGGRGEGGDDKDAAMSEAAGEDPQAVSAEA</sequence>
<evidence type="ECO:0000256" key="4">
    <source>
        <dbReference type="ARBA" id="ARBA00022884"/>
    </source>
</evidence>
<dbReference type="GO" id="GO:0006397">
    <property type="term" value="P:mRNA processing"/>
    <property type="evidence" value="ECO:0007669"/>
    <property type="project" value="UniProtKB-KW"/>
</dbReference>
<name>D8LB97_ECTSI</name>
<dbReference type="STRING" id="2880.D8LB97"/>
<dbReference type="PROSITE" id="PS50102">
    <property type="entry name" value="RRM"/>
    <property type="match status" value="2"/>
</dbReference>
<dbReference type="Gene3D" id="3.30.70.330">
    <property type="match status" value="2"/>
</dbReference>
<dbReference type="Pfam" id="PF00076">
    <property type="entry name" value="RRM_1"/>
    <property type="match status" value="2"/>
</dbReference>